<dbReference type="InterPro" id="IPR007066">
    <property type="entry name" value="RNA_pol_Rpb1_3"/>
</dbReference>
<dbReference type="SMART" id="SM00663">
    <property type="entry name" value="RPOLA_N"/>
    <property type="match status" value="1"/>
</dbReference>
<evidence type="ECO:0000313" key="15">
    <source>
        <dbReference type="Proteomes" id="UP000678499"/>
    </source>
</evidence>
<dbReference type="InterPro" id="IPR044893">
    <property type="entry name" value="RNA_pol_Rpb1_clamp_domain"/>
</dbReference>
<dbReference type="InterPro" id="IPR042102">
    <property type="entry name" value="RNA_pol_Rpb1_3_sf"/>
</dbReference>
<dbReference type="OrthoDB" id="270392at2759"/>
<evidence type="ECO:0000256" key="5">
    <source>
        <dbReference type="ARBA" id="ARBA00022695"/>
    </source>
</evidence>
<keyword evidence="8" id="KW-0460">Magnesium</keyword>
<dbReference type="Gene3D" id="4.10.860.120">
    <property type="entry name" value="RNA polymerase II, clamp domain"/>
    <property type="match status" value="1"/>
</dbReference>
<dbReference type="InterPro" id="IPR015699">
    <property type="entry name" value="DNA-dir_RNA_pol1_lsu_N"/>
</dbReference>
<dbReference type="Pfam" id="PF04983">
    <property type="entry name" value="RNA_pol_Rpb1_3"/>
    <property type="match status" value="1"/>
</dbReference>
<sequence>MDEDPRFSFAENENELTRGYDVRPSGLIFSIYHADEIRALSVVNVDNSEYMSNFGEPTPGGLHDRSMGPMPTNRRAEDSCATCSLNFYYCPGHFGRIELPFPVINPICYDPVGKLMDMSCLKCKRLRLSDQDSRTMIQEFDAADRGFITDDDHSEVKGERKPISTISYTRSFVERKSEIVLKYVNIAKQSNCVHCGHTPSKFKVIAGRFIRIAISKKKYSRRVEGDKMMKELEAENEKNDLEDKRVLTPAAMKDHLRQCWENDAVAIGRMFQLLENLDKDRWTHPTDALFIDVLTVPPPRVRPMSFSNGMASLHPTSEAFKSVIVACSRTKNFSVDGKEDKVKSKKLDTAYSDLQAAVNRVYDRDFPGLKRAAGEKLFSIGLKQVIEKKEGLFRMYMMGKRVDFAARSVITPDPNIGVHEVGMPLNFAMKLTFPSPVTPLNVHVLRDAILNGPDEYPGAEIVEMEDGRKIALRNCGQRERAAIASELGGQFSLKKHGGKIVHRHMIDGDMVLLNRQPSLHRASIMAHKVRVLKAMRNTLRLHFANCKAYNADFDGDEMNVHYPQNYMARSEAEFIANVGNQYLVPKDGTPLLGLIQDHVLASVRLTNRGTFLTREEYFQLVFAGLAANVKGAPIKLLEPAILKPRRLWTGKQVISTILLNLTPHGRKPVNMNSSAKLNENSFRTPGNSEGVKDIPHMGESRIAVVGGYLAHGVFDKNQLGSVPYSIVHAVYELFGSDCMCSLLSAMSTLFSCYLQWEAFSLGMDDILVSPEANKKRRKCLRGVQKMGYKIMANVLGLEHLDTKIPENLGLIRKAYSKKYFSFERQALLQKMDVTFKRCTDLAVNEVQSVCMGSGGLMKQFPANNLLFMVDTGAKGSRVNALQMSCLLGQMELEGRRPGLMISGKTLPSFRVFDPSPRAGGFIAGRYVTGIKPQEFFFHCMAGREGLVDTAVKTSRSGYLQRSIVKHLESVQVCYDSTVRDADNTVIQFLYGEDGLEVGKTPYLADKKTLELFHRNRLSKGESRNVKKFKTDYCNPDFETDQLRMRKHFKWCRKNNVNICNRSNATRAKLSPFCHFFREKCDSSVASGSFKEMKDRAVDEWHEMSSYERSRFVKKAGGGKVPDPLVSDYPSARNLGSLTERLEELIDSYAAENVSKNEADAFRDQLHWKGLTSQVQPGEAVGIVAAQSLGEPSTQMTLNTFHFAGRGEVNMTLGIPRLREILMTATPNLKTPTMEVPSVHKDPVVARETLDKIAVLFCEVKLPDVLEKIDIYEELVFNEKGENLLELTKRSGDDDGIPEREQADEDDWTLTWKKGASRVALGEAAENRDESDDDQDNAEKDATEAKQAARDDDEQEDEFEPEADEVIPERTDAIFNEDLDDDNVDAPVESESFCEDQEREEIEDSQVTKKKSRSKAKKLLALEMDKRYVQVKNIDPAMLEYAIDLENLDWNEFTFAVPANHTQVDMYEITNDVATRSVLHRLPNITKAVVFDQRDEPWLRTQGINFAELYNFDKELKLDRLRSNSIHDMAAVYGIEAAAQTIVLELQNVFGVYGIDVNRRHLSLVADYMTLSGKIRGFNRSGIEHSPSPFQKITFETATGFLKSSIINAEVDSLNSVSSSLIVGTESKLGTVLHYCTGIEDMSNVNPIEDFDAWYRLAYEEIDAGLKAETDGEIDAAKERYNKGLGYIDRCLAIPHDGAGQVGPLWDKLRRQRQKILTTRNEVLKRVTDEKVKPLYPPTVSLERALVAGVPEDSGLTTPVPDADAEQLLFIPNGVQIFFIRPPNEVQAPSSPGSLLIYKMKLASGEKYFLKAGNWIYPLIPGESPVLFSREGYFVFPDLSNSMPGNSIGIMLSNDTGAEVRDLLRDILNTLTQMVDEGPEKQGVIVEEIEEETPGTGQIFANGLIRGAEKLARGIMQTAGVASSLFDKTAAKFTSNPRPADRVSSEIDPRVVSSLRIARGVGSTAVKVSGTLVSAVGKATMALGRAAAPHIEKQGTKLIAKTTGRNSAQAGETVDTVMDVAAGALTGFGTVFMSLEEAAKIVADSARKNTVTVVSHHYGRNAAEATDNALSTMGYAAMTTYNVGNLGVKGVAKQAAKNTGKVIIENHQQRREERRGVGGSATRITHAPLYPAIEDETSHESSSRDLSQR</sequence>
<feature type="compositionally biased region" description="Polar residues" evidence="12">
    <location>
        <begin position="670"/>
        <end position="687"/>
    </location>
</feature>
<feature type="domain" description="RNA polymerase N-terminal" evidence="13">
    <location>
        <begin position="287"/>
        <end position="606"/>
    </location>
</feature>
<evidence type="ECO:0000259" key="13">
    <source>
        <dbReference type="SMART" id="SM00663"/>
    </source>
</evidence>
<dbReference type="Gene3D" id="1.10.274.100">
    <property type="entry name" value="RNA polymerase Rpb1, domain 3"/>
    <property type="match status" value="1"/>
</dbReference>
<organism evidence="14">
    <name type="scientific">Notodromas monacha</name>
    <dbReference type="NCBI Taxonomy" id="399045"/>
    <lineage>
        <taxon>Eukaryota</taxon>
        <taxon>Metazoa</taxon>
        <taxon>Ecdysozoa</taxon>
        <taxon>Arthropoda</taxon>
        <taxon>Crustacea</taxon>
        <taxon>Oligostraca</taxon>
        <taxon>Ostracoda</taxon>
        <taxon>Podocopa</taxon>
        <taxon>Podocopida</taxon>
        <taxon>Cypridocopina</taxon>
        <taxon>Cypridoidea</taxon>
        <taxon>Cyprididae</taxon>
        <taxon>Notodromas</taxon>
    </lineage>
</organism>
<dbReference type="InterPro" id="IPR007080">
    <property type="entry name" value="RNA_pol_Rpb1_1"/>
</dbReference>
<dbReference type="Gene3D" id="2.40.40.20">
    <property type="match status" value="1"/>
</dbReference>
<dbReference type="InterPro" id="IPR009686">
    <property type="entry name" value="Senescence/spartin_C"/>
</dbReference>
<feature type="region of interest" description="Disordered" evidence="12">
    <location>
        <begin position="1320"/>
        <end position="1369"/>
    </location>
</feature>
<keyword evidence="3 11" id="KW-0240">DNA-directed RNA polymerase</keyword>
<dbReference type="PANTHER" id="PTHR19376:SF11">
    <property type="entry name" value="DNA-DIRECTED RNA POLYMERASE I SUBUNIT RPA1"/>
    <property type="match status" value="1"/>
</dbReference>
<feature type="compositionally biased region" description="Basic and acidic residues" evidence="12">
    <location>
        <begin position="2135"/>
        <end position="2148"/>
    </location>
</feature>
<comment type="similarity">
    <text evidence="2 11">Belongs to the RNA polymerase beta' chain family.</text>
</comment>
<dbReference type="EMBL" id="OA882787">
    <property type="protein sequence ID" value="CAD7276935.1"/>
    <property type="molecule type" value="Genomic_DNA"/>
</dbReference>
<feature type="compositionally biased region" description="Basic and acidic residues" evidence="12">
    <location>
        <begin position="1336"/>
        <end position="1349"/>
    </location>
</feature>
<dbReference type="GO" id="GO:0003899">
    <property type="term" value="F:DNA-directed RNA polymerase activity"/>
    <property type="evidence" value="ECO:0007669"/>
    <property type="project" value="UniProtKB-EC"/>
</dbReference>
<keyword evidence="6" id="KW-0479">Metal-binding</keyword>
<evidence type="ECO:0000256" key="3">
    <source>
        <dbReference type="ARBA" id="ARBA00022478"/>
    </source>
</evidence>
<dbReference type="InterPro" id="IPR007083">
    <property type="entry name" value="RNA_pol_Rpb1_4"/>
</dbReference>
<evidence type="ECO:0000256" key="1">
    <source>
        <dbReference type="ARBA" id="ARBA00004123"/>
    </source>
</evidence>
<evidence type="ECO:0000256" key="10">
    <source>
        <dbReference type="ARBA" id="ARBA00023242"/>
    </source>
</evidence>
<evidence type="ECO:0000256" key="7">
    <source>
        <dbReference type="ARBA" id="ARBA00022833"/>
    </source>
</evidence>
<dbReference type="GO" id="GO:0046872">
    <property type="term" value="F:metal ion binding"/>
    <property type="evidence" value="ECO:0007669"/>
    <property type="project" value="UniProtKB-KW"/>
</dbReference>
<dbReference type="CDD" id="cd01435">
    <property type="entry name" value="RNAP_I_RPA1_N"/>
    <property type="match status" value="1"/>
</dbReference>
<keyword evidence="9 11" id="KW-0804">Transcription</keyword>
<dbReference type="FunFam" id="2.40.40.20:FF:000019">
    <property type="entry name" value="DNA-directed RNA polymerase II subunit RPB1"/>
    <property type="match status" value="1"/>
</dbReference>
<evidence type="ECO:0000313" key="14">
    <source>
        <dbReference type="EMBL" id="CAD7276935.1"/>
    </source>
</evidence>
<keyword evidence="15" id="KW-1185">Reference proteome</keyword>
<keyword evidence="7" id="KW-0862">Zinc</keyword>
<dbReference type="EMBL" id="CAJPEX010000750">
    <property type="protein sequence ID" value="CAG0917087.1"/>
    <property type="molecule type" value="Genomic_DNA"/>
</dbReference>
<dbReference type="InterPro" id="IPR047107">
    <property type="entry name" value="DNA-dir_RNA_pol1_lsu_C"/>
</dbReference>
<dbReference type="InterPro" id="IPR045867">
    <property type="entry name" value="DNA-dir_RpoC_beta_prime"/>
</dbReference>
<dbReference type="Gene3D" id="3.30.1490.180">
    <property type="entry name" value="RNA polymerase ii"/>
    <property type="match status" value="1"/>
</dbReference>
<keyword evidence="10" id="KW-0539">Nucleus</keyword>
<dbReference type="Pfam" id="PF06911">
    <property type="entry name" value="Senescence"/>
    <property type="match status" value="1"/>
</dbReference>
<dbReference type="Proteomes" id="UP000678499">
    <property type="component" value="Unassembled WGS sequence"/>
</dbReference>
<dbReference type="GO" id="GO:0006351">
    <property type="term" value="P:DNA-templated transcription"/>
    <property type="evidence" value="ECO:0007669"/>
    <property type="project" value="InterPro"/>
</dbReference>
<dbReference type="PANTHER" id="PTHR19376">
    <property type="entry name" value="DNA-DIRECTED RNA POLYMERASE"/>
    <property type="match status" value="1"/>
</dbReference>
<dbReference type="InterPro" id="IPR007081">
    <property type="entry name" value="RNA_pol_Rpb1_5"/>
</dbReference>
<evidence type="ECO:0000256" key="12">
    <source>
        <dbReference type="SAM" id="MobiDB-lite"/>
    </source>
</evidence>
<dbReference type="EC" id="2.7.7.6" evidence="11"/>
<name>A0A7R9GDE1_9CRUS</name>
<dbReference type="InterPro" id="IPR000722">
    <property type="entry name" value="RNA_pol_asu"/>
</dbReference>
<dbReference type="InterPro" id="IPR038120">
    <property type="entry name" value="Rpb1_funnel_sf"/>
</dbReference>
<evidence type="ECO:0000256" key="9">
    <source>
        <dbReference type="ARBA" id="ARBA00023163"/>
    </source>
</evidence>
<evidence type="ECO:0000256" key="6">
    <source>
        <dbReference type="ARBA" id="ARBA00022723"/>
    </source>
</evidence>
<dbReference type="Gene3D" id="1.20.58.80">
    <property type="entry name" value="Phosphotransferase system, lactose/cellobiose-type IIA subunit"/>
    <property type="match status" value="1"/>
</dbReference>
<dbReference type="Pfam" id="PF04997">
    <property type="entry name" value="RNA_pol_Rpb1_1"/>
    <property type="match status" value="1"/>
</dbReference>
<dbReference type="GO" id="GO:0005736">
    <property type="term" value="C:RNA polymerase I complex"/>
    <property type="evidence" value="ECO:0007669"/>
    <property type="project" value="TreeGrafter"/>
</dbReference>
<accession>A0A7R9GDE1</accession>
<comment type="function">
    <text evidence="11">DNA-dependent RNA polymerase catalyzes the transcription of DNA into RNA using the four ribonucleoside triphosphates as substrates.</text>
</comment>
<gene>
    <name evidence="14" type="ORF">NMOB1V02_LOCUS4678</name>
</gene>
<evidence type="ECO:0000256" key="8">
    <source>
        <dbReference type="ARBA" id="ARBA00022842"/>
    </source>
</evidence>
<feature type="region of interest" description="Disordered" evidence="12">
    <location>
        <begin position="670"/>
        <end position="690"/>
    </location>
</feature>
<comment type="catalytic activity">
    <reaction evidence="11">
        <text>RNA(n) + a ribonucleoside 5'-triphosphate = RNA(n+1) + diphosphate</text>
        <dbReference type="Rhea" id="RHEA:21248"/>
        <dbReference type="Rhea" id="RHEA-COMP:14527"/>
        <dbReference type="Rhea" id="RHEA-COMP:17342"/>
        <dbReference type="ChEBI" id="CHEBI:33019"/>
        <dbReference type="ChEBI" id="CHEBI:61557"/>
        <dbReference type="ChEBI" id="CHEBI:140395"/>
        <dbReference type="EC" id="2.7.7.6"/>
    </reaction>
</comment>
<keyword evidence="4 11" id="KW-0808">Transferase</keyword>
<dbReference type="Gene3D" id="1.10.132.30">
    <property type="match status" value="1"/>
</dbReference>
<dbReference type="GO" id="GO:0003677">
    <property type="term" value="F:DNA binding"/>
    <property type="evidence" value="ECO:0007669"/>
    <property type="project" value="InterPro"/>
</dbReference>
<protein>
    <recommendedName>
        <fullName evidence="11">DNA-directed RNA polymerase subunit</fullName>
        <ecNumber evidence="11">2.7.7.6</ecNumber>
    </recommendedName>
</protein>
<evidence type="ECO:0000256" key="4">
    <source>
        <dbReference type="ARBA" id="ARBA00022679"/>
    </source>
</evidence>
<dbReference type="Gene3D" id="6.10.250.2940">
    <property type="match status" value="1"/>
</dbReference>
<dbReference type="Pfam" id="PF00623">
    <property type="entry name" value="RNA_pol_Rpb1_2"/>
    <property type="match status" value="1"/>
</dbReference>
<proteinExistence type="inferred from homology"/>
<feature type="compositionally biased region" description="Acidic residues" evidence="12">
    <location>
        <begin position="1350"/>
        <end position="1365"/>
    </location>
</feature>
<keyword evidence="5 11" id="KW-0548">Nucleotidyltransferase</keyword>
<dbReference type="InterPro" id="IPR006592">
    <property type="entry name" value="RNA_pol_N"/>
</dbReference>
<feature type="region of interest" description="Disordered" evidence="12">
    <location>
        <begin position="1288"/>
        <end position="1308"/>
    </location>
</feature>
<dbReference type="Pfam" id="PF05000">
    <property type="entry name" value="RNA_pol_Rpb1_4"/>
    <property type="match status" value="1"/>
</dbReference>
<dbReference type="CDD" id="cd02735">
    <property type="entry name" value="RNAP_I_Rpa1_C"/>
    <property type="match status" value="1"/>
</dbReference>
<dbReference type="SUPFAM" id="SSF64484">
    <property type="entry name" value="beta and beta-prime subunits of DNA dependent RNA-polymerase"/>
    <property type="match status" value="1"/>
</dbReference>
<comment type="subcellular location">
    <subcellularLocation>
        <location evidence="1">Nucleus</location>
    </subcellularLocation>
</comment>
<evidence type="ECO:0000256" key="2">
    <source>
        <dbReference type="ARBA" id="ARBA00006460"/>
    </source>
</evidence>
<feature type="compositionally biased region" description="Basic and acidic residues" evidence="12">
    <location>
        <begin position="1288"/>
        <end position="1300"/>
    </location>
</feature>
<dbReference type="Gene3D" id="6.20.50.80">
    <property type="match status" value="1"/>
</dbReference>
<evidence type="ECO:0000256" key="11">
    <source>
        <dbReference type="RuleBase" id="RU004279"/>
    </source>
</evidence>
<reference evidence="14" key="1">
    <citation type="submission" date="2020-11" db="EMBL/GenBank/DDBJ databases">
        <authorList>
            <person name="Tran Van P."/>
        </authorList>
    </citation>
    <scope>NUCLEOTIDE SEQUENCE</scope>
</reference>
<feature type="compositionally biased region" description="Basic and acidic residues" evidence="12">
    <location>
        <begin position="2106"/>
        <end position="2115"/>
    </location>
</feature>
<dbReference type="Pfam" id="PF04998">
    <property type="entry name" value="RNA_pol_Rpb1_5"/>
    <property type="match status" value="1"/>
</dbReference>
<feature type="region of interest" description="Disordered" evidence="12">
    <location>
        <begin position="2106"/>
        <end position="2148"/>
    </location>
</feature>